<organism evidence="3 4">
    <name type="scientific">Pleurodeles waltl</name>
    <name type="common">Iberian ribbed newt</name>
    <dbReference type="NCBI Taxonomy" id="8319"/>
    <lineage>
        <taxon>Eukaryota</taxon>
        <taxon>Metazoa</taxon>
        <taxon>Chordata</taxon>
        <taxon>Craniata</taxon>
        <taxon>Vertebrata</taxon>
        <taxon>Euteleostomi</taxon>
        <taxon>Amphibia</taxon>
        <taxon>Batrachia</taxon>
        <taxon>Caudata</taxon>
        <taxon>Salamandroidea</taxon>
        <taxon>Salamandridae</taxon>
        <taxon>Pleurodelinae</taxon>
        <taxon>Pleurodeles</taxon>
    </lineage>
</organism>
<proteinExistence type="predicted"/>
<feature type="region of interest" description="Disordered" evidence="1">
    <location>
        <begin position="27"/>
        <end position="66"/>
    </location>
</feature>
<evidence type="ECO:0000256" key="2">
    <source>
        <dbReference type="SAM" id="SignalP"/>
    </source>
</evidence>
<sequence length="66" mass="6843">MCATLRALPGWLPWCAALPVAAEGKCNKREADAHPPLRARGEELPAWADKDLGTSDPGEGSGAATS</sequence>
<dbReference type="Proteomes" id="UP001066276">
    <property type="component" value="Chromosome 3_2"/>
</dbReference>
<keyword evidence="4" id="KW-1185">Reference proteome</keyword>
<dbReference type="EMBL" id="JANPWB010000006">
    <property type="protein sequence ID" value="KAJ1177947.1"/>
    <property type="molecule type" value="Genomic_DNA"/>
</dbReference>
<keyword evidence="2" id="KW-0732">Signal</keyword>
<evidence type="ECO:0000256" key="1">
    <source>
        <dbReference type="SAM" id="MobiDB-lite"/>
    </source>
</evidence>
<accession>A0AAV7TQI3</accession>
<feature type="compositionally biased region" description="Basic and acidic residues" evidence="1">
    <location>
        <begin position="27"/>
        <end position="53"/>
    </location>
</feature>
<comment type="caution">
    <text evidence="3">The sequence shown here is derived from an EMBL/GenBank/DDBJ whole genome shotgun (WGS) entry which is preliminary data.</text>
</comment>
<gene>
    <name evidence="3" type="ORF">NDU88_003198</name>
</gene>
<reference evidence="3" key="1">
    <citation type="journal article" date="2022" name="bioRxiv">
        <title>Sequencing and chromosome-scale assembly of the giantPleurodeles waltlgenome.</title>
        <authorList>
            <person name="Brown T."/>
            <person name="Elewa A."/>
            <person name="Iarovenko S."/>
            <person name="Subramanian E."/>
            <person name="Araus A.J."/>
            <person name="Petzold A."/>
            <person name="Susuki M."/>
            <person name="Suzuki K.-i.T."/>
            <person name="Hayashi T."/>
            <person name="Toyoda A."/>
            <person name="Oliveira C."/>
            <person name="Osipova E."/>
            <person name="Leigh N.D."/>
            <person name="Simon A."/>
            <person name="Yun M.H."/>
        </authorList>
    </citation>
    <scope>NUCLEOTIDE SEQUENCE</scope>
    <source>
        <strain evidence="3">20211129_DDA</strain>
        <tissue evidence="3">Liver</tissue>
    </source>
</reference>
<feature type="chain" id="PRO_5043989597" evidence="2">
    <location>
        <begin position="18"/>
        <end position="66"/>
    </location>
</feature>
<dbReference type="AlphaFoldDB" id="A0AAV7TQI3"/>
<name>A0AAV7TQI3_PLEWA</name>
<evidence type="ECO:0000313" key="4">
    <source>
        <dbReference type="Proteomes" id="UP001066276"/>
    </source>
</evidence>
<protein>
    <submittedName>
        <fullName evidence="3">Uncharacterized protein</fullName>
    </submittedName>
</protein>
<feature type="signal peptide" evidence="2">
    <location>
        <begin position="1"/>
        <end position="17"/>
    </location>
</feature>
<evidence type="ECO:0000313" key="3">
    <source>
        <dbReference type="EMBL" id="KAJ1177947.1"/>
    </source>
</evidence>